<gene>
    <name evidence="1" type="primary">ASIC1_2</name>
    <name evidence="1" type="ORF">K3G42_030559</name>
</gene>
<sequence length="204" mass="23736">MDLKVDDEEVENGQPVSLEAFASSSTLHGLSHIFSYERLSIKRIFWTLCFLGSFALLVFVCNERIQYYFRYPHVTKLDEVATNRMTFPAVTFCNLNEFRFSRVTKNDLYHAGELLALLNNRYEIPDTQMADEKQVEILQEKANFRNFKPKPFSMLEFSDRAGHDIREMLLSCLFRGEPCAPEDFKVEKESKLCSKVMVGFAEEK</sequence>
<evidence type="ECO:0000313" key="2">
    <source>
        <dbReference type="Proteomes" id="UP000827872"/>
    </source>
</evidence>
<dbReference type="Proteomes" id="UP000827872">
    <property type="component" value="Linkage Group LG03"/>
</dbReference>
<keyword evidence="2" id="KW-1185">Reference proteome</keyword>
<protein>
    <submittedName>
        <fullName evidence="1">Acid-sensing ion channel 1</fullName>
    </submittedName>
</protein>
<name>A0ACB8ELC3_9SAUR</name>
<accession>A0ACB8ELC3</accession>
<reference evidence="1" key="1">
    <citation type="submission" date="2021-08" db="EMBL/GenBank/DDBJ databases">
        <title>The first chromosome-level gecko genome reveals the dynamic sex chromosomes of Neotropical dwarf geckos (Sphaerodactylidae: Sphaerodactylus).</title>
        <authorList>
            <person name="Pinto B.J."/>
            <person name="Keating S.E."/>
            <person name="Gamble T."/>
        </authorList>
    </citation>
    <scope>NUCLEOTIDE SEQUENCE</scope>
    <source>
        <strain evidence="1">TG3544</strain>
    </source>
</reference>
<dbReference type="EMBL" id="CM037616">
    <property type="protein sequence ID" value="KAH7993305.1"/>
    <property type="molecule type" value="Genomic_DNA"/>
</dbReference>
<comment type="caution">
    <text evidence="1">The sequence shown here is derived from an EMBL/GenBank/DDBJ whole genome shotgun (WGS) entry which is preliminary data.</text>
</comment>
<proteinExistence type="predicted"/>
<evidence type="ECO:0000313" key="1">
    <source>
        <dbReference type="EMBL" id="KAH7993305.1"/>
    </source>
</evidence>
<organism evidence="1 2">
    <name type="scientific">Sphaerodactylus townsendi</name>
    <dbReference type="NCBI Taxonomy" id="933632"/>
    <lineage>
        <taxon>Eukaryota</taxon>
        <taxon>Metazoa</taxon>
        <taxon>Chordata</taxon>
        <taxon>Craniata</taxon>
        <taxon>Vertebrata</taxon>
        <taxon>Euteleostomi</taxon>
        <taxon>Lepidosauria</taxon>
        <taxon>Squamata</taxon>
        <taxon>Bifurcata</taxon>
        <taxon>Gekkota</taxon>
        <taxon>Sphaerodactylidae</taxon>
        <taxon>Sphaerodactylus</taxon>
    </lineage>
</organism>